<comment type="caution">
    <text evidence="1">The sequence shown here is derived from an EMBL/GenBank/DDBJ whole genome shotgun (WGS) entry which is preliminary data.</text>
</comment>
<organism evidence="1 2">
    <name type="scientific">Mucuna pruriens</name>
    <name type="common">Velvet bean</name>
    <name type="synonym">Dolichos pruriens</name>
    <dbReference type="NCBI Taxonomy" id="157652"/>
    <lineage>
        <taxon>Eukaryota</taxon>
        <taxon>Viridiplantae</taxon>
        <taxon>Streptophyta</taxon>
        <taxon>Embryophyta</taxon>
        <taxon>Tracheophyta</taxon>
        <taxon>Spermatophyta</taxon>
        <taxon>Magnoliopsida</taxon>
        <taxon>eudicotyledons</taxon>
        <taxon>Gunneridae</taxon>
        <taxon>Pentapetalae</taxon>
        <taxon>rosids</taxon>
        <taxon>fabids</taxon>
        <taxon>Fabales</taxon>
        <taxon>Fabaceae</taxon>
        <taxon>Papilionoideae</taxon>
        <taxon>50 kb inversion clade</taxon>
        <taxon>NPAAA clade</taxon>
        <taxon>indigoferoid/millettioid clade</taxon>
        <taxon>Phaseoleae</taxon>
        <taxon>Mucuna</taxon>
    </lineage>
</organism>
<keyword evidence="2" id="KW-1185">Reference proteome</keyword>
<dbReference type="AlphaFoldDB" id="A0A371EAV3"/>
<sequence length="125" mass="14919">MSQLEVIWIILQLLDKRLIMPKLVFYSLIMSFDIETLDFQRMNDLTKYLRVLIIHQKITKKFKPCQVCDVEDEALKINLQQKSLYFPKLYDGFGLCNKRKANQVSITKLVLRVVYNDQDMWMLVV</sequence>
<proteinExistence type="predicted"/>
<reference evidence="1" key="1">
    <citation type="submission" date="2018-05" db="EMBL/GenBank/DDBJ databases">
        <title>Draft genome of Mucuna pruriens seed.</title>
        <authorList>
            <person name="Nnadi N.E."/>
            <person name="Vos R."/>
            <person name="Hasami M.H."/>
            <person name="Devisetty U.K."/>
            <person name="Aguiy J.C."/>
        </authorList>
    </citation>
    <scope>NUCLEOTIDE SEQUENCE [LARGE SCALE GENOMIC DNA]</scope>
    <source>
        <strain evidence="1">JCA_2017</strain>
    </source>
</reference>
<feature type="non-terminal residue" evidence="1">
    <location>
        <position position="1"/>
    </location>
</feature>
<gene>
    <name evidence="1" type="ORF">CR513_58443</name>
</gene>
<name>A0A371EAV3_MUCPR</name>
<evidence type="ECO:0000313" key="1">
    <source>
        <dbReference type="EMBL" id="RDX63165.1"/>
    </source>
</evidence>
<accession>A0A371EAV3</accession>
<dbReference type="Proteomes" id="UP000257109">
    <property type="component" value="Unassembled WGS sequence"/>
</dbReference>
<protein>
    <submittedName>
        <fullName evidence="1">Uncharacterized protein</fullName>
    </submittedName>
</protein>
<evidence type="ECO:0000313" key="2">
    <source>
        <dbReference type="Proteomes" id="UP000257109"/>
    </source>
</evidence>
<dbReference type="EMBL" id="QJKJ01015055">
    <property type="protein sequence ID" value="RDX63165.1"/>
    <property type="molecule type" value="Genomic_DNA"/>
</dbReference>